<name>A0A845T2C9_9FIRM</name>
<evidence type="ECO:0000313" key="2">
    <source>
        <dbReference type="EMBL" id="NDO40287.1"/>
    </source>
</evidence>
<dbReference type="EMBL" id="VIQT01000019">
    <property type="protein sequence ID" value="NDO40287.1"/>
    <property type="molecule type" value="Genomic_DNA"/>
</dbReference>
<dbReference type="EMBL" id="QXWZ01000016">
    <property type="protein sequence ID" value="NBI79179.1"/>
    <property type="molecule type" value="Genomic_DNA"/>
</dbReference>
<dbReference type="Proteomes" id="UP000462501">
    <property type="component" value="Unassembled WGS sequence"/>
</dbReference>
<comment type="caution">
    <text evidence="2">The sequence shown here is derived from an EMBL/GenBank/DDBJ whole genome shotgun (WGS) entry which is preliminary data.</text>
</comment>
<protein>
    <submittedName>
        <fullName evidence="2">Uncharacterized protein</fullName>
    </submittedName>
</protein>
<organism evidence="2 4">
    <name type="scientific">Anaerotruncus colihominis</name>
    <dbReference type="NCBI Taxonomy" id="169435"/>
    <lineage>
        <taxon>Bacteria</taxon>
        <taxon>Bacillati</taxon>
        <taxon>Bacillota</taxon>
        <taxon>Clostridia</taxon>
        <taxon>Eubacteriales</taxon>
        <taxon>Oscillospiraceae</taxon>
        <taxon>Anaerotruncus</taxon>
    </lineage>
</organism>
<sequence length="169" mass="19111">MNKRKAEMIRSIQPQIDAEFPRLMNEISGYAAEHQGGLREGIRQCALKARPLIESGKRAVCCIVISLLASSFKTGSMNNRKAVGYATDLPGGRPSAYFYIYRTEDLKPEDLESLDPCTIFSGASWFSAGRDVPLYKSKNGKYMMWIDGGTRFFLPERYRMIENFCAIED</sequence>
<evidence type="ECO:0000313" key="3">
    <source>
        <dbReference type="Proteomes" id="UP000446348"/>
    </source>
</evidence>
<gene>
    <name evidence="1" type="ORF">D3Z39_09895</name>
    <name evidence="2" type="ORF">FMM72_13800</name>
</gene>
<evidence type="ECO:0000313" key="4">
    <source>
        <dbReference type="Proteomes" id="UP000462501"/>
    </source>
</evidence>
<reference evidence="2 4" key="2">
    <citation type="submission" date="2019-06" db="EMBL/GenBank/DDBJ databases">
        <title>Draft genome sequences of 15 bacterial species constituting the stable defined intestinal microbiota of the GM15 gnotobiotic mouse model.</title>
        <authorList>
            <person name="Elie C."/>
            <person name="Mathieu A."/>
            <person name="Saliou A."/>
            <person name="Darnaud M."/>
            <person name="Leulier F."/>
            <person name="Tamellini A."/>
        </authorList>
    </citation>
    <scope>NUCLEOTIDE SEQUENCE [LARGE SCALE GENOMIC DNA]</scope>
    <source>
        <strain evidence="2 4">JM4-15</strain>
    </source>
</reference>
<accession>A0A845T2C9</accession>
<dbReference type="RefSeq" id="WP_162221741.1">
    <property type="nucleotide sequence ID" value="NZ_VIQT01000019.1"/>
</dbReference>
<dbReference type="Proteomes" id="UP000446348">
    <property type="component" value="Unassembled WGS sequence"/>
</dbReference>
<dbReference type="AlphaFoldDB" id="A0A845T2C9"/>
<evidence type="ECO:0000313" key="1">
    <source>
        <dbReference type="EMBL" id="NBI79179.1"/>
    </source>
</evidence>
<proteinExistence type="predicted"/>
<reference evidence="1 3" key="1">
    <citation type="submission" date="2018-08" db="EMBL/GenBank/DDBJ databases">
        <title>Murine metabolic-syndrome-specific gut microbial biobank.</title>
        <authorList>
            <person name="Liu C."/>
        </authorList>
    </citation>
    <scope>NUCLEOTIDE SEQUENCE [LARGE SCALE GENOMIC DNA]</scope>
    <source>
        <strain evidence="1 3">X69</strain>
    </source>
</reference>